<evidence type="ECO:0000313" key="2">
    <source>
        <dbReference type="Proteomes" id="UP000001574"/>
    </source>
</evidence>
<dbReference type="HOGENOM" id="CLU_721234_0_0_11"/>
<dbReference type="Gene3D" id="3.30.950.30">
    <property type="entry name" value="Schlafen, AAA domain"/>
    <property type="match status" value="1"/>
</dbReference>
<reference evidence="1 2" key="1">
    <citation type="submission" date="2006-10" db="EMBL/GenBank/DDBJ databases">
        <authorList>
            <person name="Fleischmann R.D."/>
            <person name="Dodson R.J."/>
            <person name="Haft D.H."/>
            <person name="Merkel J.S."/>
            <person name="Nelson W.C."/>
            <person name="Fraser C.M."/>
        </authorList>
    </citation>
    <scope>NUCLEOTIDE SEQUENCE [LARGE SCALE GENOMIC DNA]</scope>
    <source>
        <strain evidence="1 2">104</strain>
    </source>
</reference>
<accession>A0A0H2ZT85</accession>
<dbReference type="EMBL" id="CP000479">
    <property type="protein sequence ID" value="ABK65003.1"/>
    <property type="molecule type" value="Genomic_DNA"/>
</dbReference>
<dbReference type="InterPro" id="IPR038461">
    <property type="entry name" value="Schlafen_AlbA_2_dom_sf"/>
</dbReference>
<evidence type="ECO:0008006" key="3">
    <source>
        <dbReference type="Google" id="ProtNLM"/>
    </source>
</evidence>
<protein>
    <recommendedName>
        <fullName evidence="3">Schlafen AlbA-2 domain-containing protein</fullName>
    </recommendedName>
</protein>
<name>A0A0H2ZT85_MYCA1</name>
<sequence>MSKAQPAAEPLRHQRVSAAARTLLNTEGESGRFEFKQTARSVKPEVLCAAANWVALERGGVAEVTLLVGVGEVKNPQTGLVTGDILGLSDLESAVQTIQNSVRETRPVPVSVTIIEEAVATSKPFLRLKIRPTFPPHFDAEGRRQTRNNASTRPLTDEELLDIYLDREAAKFEQRFRQTADRMESYLGDIDGAIDRVTGDLGFIDSNIDRLSDDFGKLHEAAWTAAQEAEESRSLAEQLESTITDLERHVLGQRDDAPVGLFFGLMDRRWMVWDAFSQDAAYRPTKATDQLAARLKRLLEEPIPPNDWYANMSEIDLWRDVLRRRDKKWTMTAWSREIERAESPPPRSGGLPAMDPNRISHYRALRDQALAAKPHKKVDKRKK</sequence>
<dbReference type="RefSeq" id="WP_011724670.1">
    <property type="nucleotide sequence ID" value="NC_008595.1"/>
</dbReference>
<organism evidence="1 2">
    <name type="scientific">Mycobacterium avium (strain 104)</name>
    <dbReference type="NCBI Taxonomy" id="243243"/>
    <lineage>
        <taxon>Bacteria</taxon>
        <taxon>Bacillati</taxon>
        <taxon>Actinomycetota</taxon>
        <taxon>Actinomycetes</taxon>
        <taxon>Mycobacteriales</taxon>
        <taxon>Mycobacteriaceae</taxon>
        <taxon>Mycobacterium</taxon>
        <taxon>Mycobacterium avium complex (MAC)</taxon>
    </lineage>
</organism>
<dbReference type="KEGG" id="mav:MAV_2232"/>
<gene>
    <name evidence="1" type="ordered locus">MAV_2232</name>
</gene>
<dbReference type="AlphaFoldDB" id="A0A0H2ZT85"/>
<dbReference type="Proteomes" id="UP000001574">
    <property type="component" value="Chromosome"/>
</dbReference>
<evidence type="ECO:0000313" key="1">
    <source>
        <dbReference type="EMBL" id="ABK65003.1"/>
    </source>
</evidence>
<proteinExistence type="predicted"/>